<dbReference type="PANTHER" id="PTHR33307:SF6">
    <property type="entry name" value="ALPHA-RHAMNOSIDASE (EUROFUNG)-RELATED"/>
    <property type="match status" value="1"/>
</dbReference>
<dbReference type="Gene3D" id="2.60.420.10">
    <property type="entry name" value="Maltose phosphorylase, domain 3"/>
    <property type="match status" value="1"/>
</dbReference>
<evidence type="ECO:0000313" key="9">
    <source>
        <dbReference type="Proteomes" id="UP000547209"/>
    </source>
</evidence>
<dbReference type="InterPro" id="IPR035396">
    <property type="entry name" value="Bac_rhamnosid6H"/>
</dbReference>
<dbReference type="Pfam" id="PF25788">
    <property type="entry name" value="Ig_Rha78A_N"/>
    <property type="match status" value="1"/>
</dbReference>
<evidence type="ECO:0000259" key="7">
    <source>
        <dbReference type="Pfam" id="PF17390"/>
    </source>
</evidence>
<dbReference type="Pfam" id="PF05592">
    <property type="entry name" value="Bac_rhamnosid"/>
    <property type="match status" value="1"/>
</dbReference>
<evidence type="ECO:0000313" key="8">
    <source>
        <dbReference type="EMBL" id="MBB6672379.1"/>
    </source>
</evidence>
<dbReference type="PANTHER" id="PTHR33307">
    <property type="entry name" value="ALPHA-RHAMNOSIDASE (EUROFUNG)"/>
    <property type="match status" value="1"/>
</dbReference>
<dbReference type="Gene3D" id="1.50.10.10">
    <property type="match status" value="1"/>
</dbReference>
<dbReference type="InterPro" id="IPR035398">
    <property type="entry name" value="Bac_rhamnosid_C"/>
</dbReference>
<protein>
    <recommendedName>
        <fullName evidence="2">alpha-L-rhamnosidase</fullName>
        <ecNumber evidence="2">3.2.1.40</ecNumber>
    </recommendedName>
</protein>
<dbReference type="Pfam" id="PF08531">
    <property type="entry name" value="Bac_rhamnosid_N"/>
    <property type="match status" value="1"/>
</dbReference>
<dbReference type="Gene3D" id="2.60.120.260">
    <property type="entry name" value="Galactose-binding domain-like"/>
    <property type="match status" value="2"/>
</dbReference>
<dbReference type="GO" id="GO:0030596">
    <property type="term" value="F:alpha-L-rhamnosidase activity"/>
    <property type="evidence" value="ECO:0007669"/>
    <property type="project" value="UniProtKB-EC"/>
</dbReference>
<dbReference type="InterPro" id="IPR013737">
    <property type="entry name" value="Bac_rhamnosid_N"/>
</dbReference>
<evidence type="ECO:0000259" key="4">
    <source>
        <dbReference type="Pfam" id="PF05592"/>
    </source>
</evidence>
<dbReference type="InterPro" id="IPR013783">
    <property type="entry name" value="Ig-like_fold"/>
</dbReference>
<dbReference type="Pfam" id="PF17389">
    <property type="entry name" value="Bac_rhamnosid6H"/>
    <property type="match status" value="1"/>
</dbReference>
<comment type="caution">
    <text evidence="8">The sequence shown here is derived from an EMBL/GenBank/DDBJ whole genome shotgun (WGS) entry which is preliminary data.</text>
</comment>
<dbReference type="EC" id="3.2.1.40" evidence="2"/>
<dbReference type="GO" id="GO:0005975">
    <property type="term" value="P:carbohydrate metabolic process"/>
    <property type="evidence" value="ECO:0007669"/>
    <property type="project" value="InterPro"/>
</dbReference>
<dbReference type="AlphaFoldDB" id="A0A7X0RUL0"/>
<feature type="domain" description="Alpha-L-rhamnosidase concanavalin-like" evidence="4">
    <location>
        <begin position="354"/>
        <end position="452"/>
    </location>
</feature>
<evidence type="ECO:0000256" key="2">
    <source>
        <dbReference type="ARBA" id="ARBA00012652"/>
    </source>
</evidence>
<organism evidence="8 9">
    <name type="scientific">Cohnella nanjingensis</name>
    <dbReference type="NCBI Taxonomy" id="1387779"/>
    <lineage>
        <taxon>Bacteria</taxon>
        <taxon>Bacillati</taxon>
        <taxon>Bacillota</taxon>
        <taxon>Bacilli</taxon>
        <taxon>Bacillales</taxon>
        <taxon>Paenibacillaceae</taxon>
        <taxon>Cohnella</taxon>
    </lineage>
</organism>
<dbReference type="InterPro" id="IPR012341">
    <property type="entry name" value="6hp_glycosidase-like_sf"/>
</dbReference>
<dbReference type="EMBL" id="JACJVP010000026">
    <property type="protein sequence ID" value="MBB6672379.1"/>
    <property type="molecule type" value="Genomic_DNA"/>
</dbReference>
<feature type="domain" description="Alpha-L-rhamnosidase six-hairpin glycosidase" evidence="6">
    <location>
        <begin position="458"/>
        <end position="829"/>
    </location>
</feature>
<keyword evidence="3 8" id="KW-0378">Hydrolase</keyword>
<dbReference type="InterPro" id="IPR008902">
    <property type="entry name" value="Rhamnosid_concanavalin"/>
</dbReference>
<dbReference type="Proteomes" id="UP000547209">
    <property type="component" value="Unassembled WGS sequence"/>
</dbReference>
<dbReference type="InterPro" id="IPR016007">
    <property type="entry name" value="Alpha_rhamnosid"/>
</dbReference>
<accession>A0A7X0RUL0</accession>
<feature type="domain" description="Bacterial alpha-L-rhamnosidase N-terminal" evidence="5">
    <location>
        <begin position="173"/>
        <end position="341"/>
    </location>
</feature>
<evidence type="ECO:0000259" key="5">
    <source>
        <dbReference type="Pfam" id="PF08531"/>
    </source>
</evidence>
<dbReference type="PIRSF" id="PIRSF010631">
    <property type="entry name" value="A-rhamnsds"/>
    <property type="match status" value="1"/>
</dbReference>
<dbReference type="SUPFAM" id="SSF48208">
    <property type="entry name" value="Six-hairpin glycosidases"/>
    <property type="match status" value="1"/>
</dbReference>
<proteinExistence type="predicted"/>
<reference evidence="8 9" key="1">
    <citation type="submission" date="2020-08" db="EMBL/GenBank/DDBJ databases">
        <title>Cohnella phylogeny.</title>
        <authorList>
            <person name="Dunlap C."/>
        </authorList>
    </citation>
    <scope>NUCLEOTIDE SEQUENCE [LARGE SCALE GENOMIC DNA]</scope>
    <source>
        <strain evidence="8 9">DSM 28246</strain>
    </source>
</reference>
<dbReference type="InterPro" id="IPR008928">
    <property type="entry name" value="6-hairpin_glycosidase_sf"/>
</dbReference>
<name>A0A7X0RUL0_9BACL</name>
<dbReference type="Pfam" id="PF17390">
    <property type="entry name" value="Bac_rhamnosid_C"/>
    <property type="match status" value="1"/>
</dbReference>
<sequence length="939" mass="105180">MANNTGRLHVAGLRTESQVNPLGMDVRIPRFSWRIETEGRGVMQAAYHVIVRDEAGAEIWNSGKTAADTSLWIAYGGPALQSRQRYTWRVKIWDTAGRESDWSDAAFWEMGLLQPEDWQARWIEPVQRDAVSEPFITIGEMFSDAFTDATLEEKAEDLRPSQMLRRAFRSQGQVAKARLYATSHGLYRLQLNGCRVGDVELAPDFTAYDVHLQYQTYDVTDLLQAGDNALGAVLADGWYLGRIQLTGHSCQFGSKMGLLIQLEIDYEDGTRRIIGSDERFVSSTGPWQYADLFIGERYDARLEQDGWSRAGFNDEGWVPVALADEPLDNLSAQYGPPVRAMKELSPVAIVHEDDRAQIVDFGQIMAGRVRLAVDAPAGTIIRMEHSEVLDRDGRFFMNILGRNKHQTDVYIARGDGPEVYEPVFTFHGFRYVRITGYPAPLRPEDIQAVVLYSDMDVTGEFECSDERLNQLQHNIQWSQMTNMLSIPTDCPQRERAGWTGDIQVFAPTAAFNMDVSAFLSRWLVNVRKEQFPDGQIPNFVPTGGNYVRESSAMGQLSSAGWGDGIVIVPWALYRSYGDVRVLADNYEAMTRWHAYVRRTAENELPEGFDTGGDAERLARQRYLWNTGFHFGDWLIPSIVMNREEGQGPMDSALLTKELVATCCYAYSSQLLADISDVLGKPEEAGHYRELNAQIRQAFEAEYVADDGRLSSHYQGIYVLALQMNMVSNARRGLLVRQLAHLIEANGDRLDTGFLSVPFLMDVLCREGRTDMAYRLLYQTACPSWLYAVERGATTVWESWSAIAPDGTVGHMSFNHYAFGCIGDWMYRHLAGLRAEAPGYKKSRIELHPDCGLTSAAVRLQTGYGLLASAWSRDGDRIALTVNVPVNTSAAVMLPADGETRLNGGPLREDSEGVIGIAASEGQREVHIGSGMYAFEYQVQ</sequence>
<dbReference type="RefSeq" id="WP_185143854.1">
    <property type="nucleotide sequence ID" value="NZ_JACJVP010000026.1"/>
</dbReference>
<evidence type="ECO:0000256" key="1">
    <source>
        <dbReference type="ARBA" id="ARBA00001445"/>
    </source>
</evidence>
<evidence type="ECO:0000259" key="6">
    <source>
        <dbReference type="Pfam" id="PF17389"/>
    </source>
</evidence>
<feature type="domain" description="Alpha-L-rhamnosidase C-terminal" evidence="7">
    <location>
        <begin position="831"/>
        <end position="902"/>
    </location>
</feature>
<dbReference type="Gene3D" id="2.60.40.10">
    <property type="entry name" value="Immunoglobulins"/>
    <property type="match status" value="1"/>
</dbReference>
<evidence type="ECO:0000256" key="3">
    <source>
        <dbReference type="ARBA" id="ARBA00022801"/>
    </source>
</evidence>
<comment type="catalytic activity">
    <reaction evidence="1">
        <text>Hydrolysis of terminal non-reducing alpha-L-rhamnose residues in alpha-L-rhamnosides.</text>
        <dbReference type="EC" id="3.2.1.40"/>
    </reaction>
</comment>
<gene>
    <name evidence="8" type="ORF">H7C19_17005</name>
</gene>
<keyword evidence="9" id="KW-1185">Reference proteome</keyword>